<gene>
    <name evidence="3" type="ORF">Rsub_03693</name>
</gene>
<feature type="region of interest" description="Disordered" evidence="1">
    <location>
        <begin position="1"/>
        <end position="68"/>
    </location>
</feature>
<sequence length="545" mass="56720">METSDPLNASRAAAAAPAGPAANADAAPATGLPSREASGPISIPGSSGGGGADARGVMPDASPADPLLDVQTLERLLKKASPAVEPPRFSASDVLRDPSLQRAARRELAGVAPEPGPGSDDSSDPFAAASGAGADHCGEVDRQRAAVRELDEQVVAESRVNRGMAAVLVERLDSSRIALEGLAKLVGSLAEGQQAYAQSLDAAAKLTLAGDCDGASMRPAMAALAALPRAMGVAHSQLAALLRGLADGVRKLLREYQSACKEIRSGAYTVQRGIESGRRALGTAFEEHKAVCEAADAAAGRAGARGKLRGPEQDPWATEGRLVREHKALQLWQDKERAFLNESFARVQTLEAQRVKLTQAVAASLSDGYARALAPLPDAAAALAPAISGIDGEAELAELHRVALDTGSAAEALAARQAHAIEDASSDLFCSPEILRQGPMHIWDARAGASGGDWLDAHCVLTRAGFVHWFKSMEHPEPLDALNLGRCQFEQGKAPVFNLLETGTGAVSWLSGRQRKVTFKAPSVEECCEWAIALREGIAAANAGH</sequence>
<dbReference type="Proteomes" id="UP000247498">
    <property type="component" value="Unassembled WGS sequence"/>
</dbReference>
<feature type="compositionally biased region" description="Low complexity" evidence="1">
    <location>
        <begin position="117"/>
        <end position="135"/>
    </location>
</feature>
<accession>A0A2V0NU43</accession>
<feature type="region of interest" description="Disordered" evidence="1">
    <location>
        <begin position="109"/>
        <end position="139"/>
    </location>
</feature>
<feature type="domain" description="PH" evidence="2">
    <location>
        <begin position="433"/>
        <end position="539"/>
    </location>
</feature>
<feature type="region of interest" description="Disordered" evidence="1">
    <location>
        <begin position="79"/>
        <end position="98"/>
    </location>
</feature>
<evidence type="ECO:0000259" key="2">
    <source>
        <dbReference type="PROSITE" id="PS50003"/>
    </source>
</evidence>
<feature type="compositionally biased region" description="Low complexity" evidence="1">
    <location>
        <begin position="9"/>
        <end position="29"/>
    </location>
</feature>
<evidence type="ECO:0000313" key="4">
    <source>
        <dbReference type="Proteomes" id="UP000247498"/>
    </source>
</evidence>
<dbReference type="Gene3D" id="2.30.29.30">
    <property type="entry name" value="Pleckstrin-homology domain (PH domain)/Phosphotyrosine-binding domain (PTB)"/>
    <property type="match status" value="1"/>
</dbReference>
<dbReference type="AlphaFoldDB" id="A0A2V0NU43"/>
<dbReference type="SUPFAM" id="SSF50729">
    <property type="entry name" value="PH domain-like"/>
    <property type="match status" value="1"/>
</dbReference>
<reference evidence="3 4" key="1">
    <citation type="journal article" date="2018" name="Sci. Rep.">
        <title>Raphidocelis subcapitata (=Pseudokirchneriella subcapitata) provides an insight into genome evolution and environmental adaptations in the Sphaeropleales.</title>
        <authorList>
            <person name="Suzuki S."/>
            <person name="Yamaguchi H."/>
            <person name="Nakajima N."/>
            <person name="Kawachi M."/>
        </authorList>
    </citation>
    <scope>NUCLEOTIDE SEQUENCE [LARGE SCALE GENOMIC DNA]</scope>
    <source>
        <strain evidence="3 4">NIES-35</strain>
    </source>
</reference>
<organism evidence="3 4">
    <name type="scientific">Raphidocelis subcapitata</name>
    <dbReference type="NCBI Taxonomy" id="307507"/>
    <lineage>
        <taxon>Eukaryota</taxon>
        <taxon>Viridiplantae</taxon>
        <taxon>Chlorophyta</taxon>
        <taxon>core chlorophytes</taxon>
        <taxon>Chlorophyceae</taxon>
        <taxon>CS clade</taxon>
        <taxon>Sphaeropleales</taxon>
        <taxon>Selenastraceae</taxon>
        <taxon>Raphidocelis</taxon>
    </lineage>
</organism>
<dbReference type="InterPro" id="IPR011993">
    <property type="entry name" value="PH-like_dom_sf"/>
</dbReference>
<comment type="caution">
    <text evidence="3">The sequence shown here is derived from an EMBL/GenBank/DDBJ whole genome shotgun (WGS) entry which is preliminary data.</text>
</comment>
<dbReference type="OrthoDB" id="540564at2759"/>
<protein>
    <recommendedName>
        <fullName evidence="2">PH domain-containing protein</fullName>
    </recommendedName>
</protein>
<dbReference type="InterPro" id="IPR001849">
    <property type="entry name" value="PH_domain"/>
</dbReference>
<dbReference type="PROSITE" id="PS50003">
    <property type="entry name" value="PH_DOMAIN"/>
    <property type="match status" value="1"/>
</dbReference>
<name>A0A2V0NU43_9CHLO</name>
<evidence type="ECO:0000256" key="1">
    <source>
        <dbReference type="SAM" id="MobiDB-lite"/>
    </source>
</evidence>
<dbReference type="SUPFAM" id="SSF103657">
    <property type="entry name" value="BAR/IMD domain-like"/>
    <property type="match status" value="1"/>
</dbReference>
<dbReference type="InterPro" id="IPR027267">
    <property type="entry name" value="AH/BAR_dom_sf"/>
</dbReference>
<dbReference type="SMART" id="SM00233">
    <property type="entry name" value="PH"/>
    <property type="match status" value="1"/>
</dbReference>
<dbReference type="Gene3D" id="1.20.1270.60">
    <property type="entry name" value="Arfaptin homology (AH) domain/BAR domain"/>
    <property type="match status" value="1"/>
</dbReference>
<evidence type="ECO:0000313" key="3">
    <source>
        <dbReference type="EMBL" id="GBF90839.1"/>
    </source>
</evidence>
<keyword evidence="4" id="KW-1185">Reference proteome</keyword>
<proteinExistence type="predicted"/>
<dbReference type="EMBL" id="BDRX01000020">
    <property type="protein sequence ID" value="GBF90839.1"/>
    <property type="molecule type" value="Genomic_DNA"/>
</dbReference>
<dbReference type="InParanoid" id="A0A2V0NU43"/>